<proteinExistence type="inferred from homology"/>
<feature type="domain" description="Alpha/beta hydrolase fold-3" evidence="3">
    <location>
        <begin position="74"/>
        <end position="274"/>
    </location>
</feature>
<evidence type="ECO:0000313" key="5">
    <source>
        <dbReference type="Proteomes" id="UP001500279"/>
    </source>
</evidence>
<dbReference type="InterPro" id="IPR029058">
    <property type="entry name" value="AB_hydrolase_fold"/>
</dbReference>
<dbReference type="PANTHER" id="PTHR48081">
    <property type="entry name" value="AB HYDROLASE SUPERFAMILY PROTEIN C4A8.06C"/>
    <property type="match status" value="1"/>
</dbReference>
<dbReference type="Gene3D" id="3.40.50.1820">
    <property type="entry name" value="alpha/beta hydrolase"/>
    <property type="match status" value="1"/>
</dbReference>
<evidence type="ECO:0000256" key="2">
    <source>
        <dbReference type="ARBA" id="ARBA00022801"/>
    </source>
</evidence>
<dbReference type="PANTHER" id="PTHR48081:SF30">
    <property type="entry name" value="ACETYL-HYDROLASE LIPR-RELATED"/>
    <property type="match status" value="1"/>
</dbReference>
<sequence>MSLQASLLNLVLRFTFKRHSRGPLDALAIRHRVNRTTRDLPLPRGVRREPVAADPARGLCAAEWLLPPSPRGTLLYCHGGGYFFCDLVTHRPTAAQLAKRTGMRVLSLDYRMAPEHACPAAVDDTLAWWRQLLAEGTLPDETVFAGDSAGGGLVVATLLAARQQGLALPAGSLLFSPWADLSCAGDSMRLNARSDTMFAPEALPQAAAFYLAGRSAEDPLASPLFGDLRGLPPMMLHASSSEVLLSDSERLHARALAHGVASELHIKPGMPHVWPTFITLPEARASLADSAAFALRVTGLQAQSANAA</sequence>
<organism evidence="4 5">
    <name type="scientific">Ideonella azotifigens</name>
    <dbReference type="NCBI Taxonomy" id="513160"/>
    <lineage>
        <taxon>Bacteria</taxon>
        <taxon>Pseudomonadati</taxon>
        <taxon>Pseudomonadota</taxon>
        <taxon>Betaproteobacteria</taxon>
        <taxon>Burkholderiales</taxon>
        <taxon>Sphaerotilaceae</taxon>
        <taxon>Ideonella</taxon>
    </lineage>
</organism>
<dbReference type="SUPFAM" id="SSF53474">
    <property type="entry name" value="alpha/beta-Hydrolases"/>
    <property type="match status" value="1"/>
</dbReference>
<evidence type="ECO:0000256" key="1">
    <source>
        <dbReference type="ARBA" id="ARBA00010515"/>
    </source>
</evidence>
<dbReference type="InterPro" id="IPR013094">
    <property type="entry name" value="AB_hydrolase_3"/>
</dbReference>
<dbReference type="Pfam" id="PF07859">
    <property type="entry name" value="Abhydrolase_3"/>
    <property type="match status" value="1"/>
</dbReference>
<name>A0ABP3VKT4_9BURK</name>
<accession>A0ABP3VKT4</accession>
<dbReference type="EMBL" id="BAAAEW010000033">
    <property type="protein sequence ID" value="GAA0762509.1"/>
    <property type="molecule type" value="Genomic_DNA"/>
</dbReference>
<dbReference type="RefSeq" id="WP_231012781.1">
    <property type="nucleotide sequence ID" value="NZ_BAAAEW010000033.1"/>
</dbReference>
<protein>
    <submittedName>
        <fullName evidence="4">Alpha/beta hydrolase</fullName>
    </submittedName>
</protein>
<evidence type="ECO:0000313" key="4">
    <source>
        <dbReference type="EMBL" id="GAA0762509.1"/>
    </source>
</evidence>
<dbReference type="Proteomes" id="UP001500279">
    <property type="component" value="Unassembled WGS sequence"/>
</dbReference>
<evidence type="ECO:0000259" key="3">
    <source>
        <dbReference type="Pfam" id="PF07859"/>
    </source>
</evidence>
<keyword evidence="2 4" id="KW-0378">Hydrolase</keyword>
<reference evidence="5" key="1">
    <citation type="journal article" date="2019" name="Int. J. Syst. Evol. Microbiol.">
        <title>The Global Catalogue of Microorganisms (GCM) 10K type strain sequencing project: providing services to taxonomists for standard genome sequencing and annotation.</title>
        <authorList>
            <consortium name="The Broad Institute Genomics Platform"/>
            <consortium name="The Broad Institute Genome Sequencing Center for Infectious Disease"/>
            <person name="Wu L."/>
            <person name="Ma J."/>
        </authorList>
    </citation>
    <scope>NUCLEOTIDE SEQUENCE [LARGE SCALE GENOMIC DNA]</scope>
    <source>
        <strain evidence="5">JCM 15503</strain>
    </source>
</reference>
<dbReference type="InterPro" id="IPR050300">
    <property type="entry name" value="GDXG_lipolytic_enzyme"/>
</dbReference>
<dbReference type="GO" id="GO:0016787">
    <property type="term" value="F:hydrolase activity"/>
    <property type="evidence" value="ECO:0007669"/>
    <property type="project" value="UniProtKB-KW"/>
</dbReference>
<comment type="caution">
    <text evidence="4">The sequence shown here is derived from an EMBL/GenBank/DDBJ whole genome shotgun (WGS) entry which is preliminary data.</text>
</comment>
<keyword evidence="5" id="KW-1185">Reference proteome</keyword>
<gene>
    <name evidence="4" type="ORF">GCM10009107_47060</name>
</gene>
<comment type="similarity">
    <text evidence="1">Belongs to the 'GDXG' lipolytic enzyme family.</text>
</comment>